<proteinExistence type="predicted"/>
<sequence>MHVVFWLLKRKKPYYSRGKVSPSPNNTCTVTVKRRGGGMRTGCCLNNQNERGRGLTDERRQERVYPCLASQWDLCHTKGCLPVGLICVF</sequence>
<keyword evidence="2" id="KW-1185">Reference proteome</keyword>
<accession>A0ACC2G6Q5</accession>
<reference evidence="1" key="1">
    <citation type="submission" date="2021-05" db="EMBL/GenBank/DDBJ databases">
        <authorList>
            <person name="Pan Q."/>
            <person name="Jouanno E."/>
            <person name="Zahm M."/>
            <person name="Klopp C."/>
            <person name="Cabau C."/>
            <person name="Louis A."/>
            <person name="Berthelot C."/>
            <person name="Parey E."/>
            <person name="Roest Crollius H."/>
            <person name="Montfort J."/>
            <person name="Robinson-Rechavi M."/>
            <person name="Bouchez O."/>
            <person name="Lampietro C."/>
            <person name="Lopez Roques C."/>
            <person name="Donnadieu C."/>
            <person name="Postlethwait J."/>
            <person name="Bobe J."/>
            <person name="Dillon D."/>
            <person name="Chandos A."/>
            <person name="von Hippel F."/>
            <person name="Guiguen Y."/>
        </authorList>
    </citation>
    <scope>NUCLEOTIDE SEQUENCE</scope>
    <source>
        <strain evidence="1">YG-Jan2019</strain>
    </source>
</reference>
<comment type="caution">
    <text evidence="1">The sequence shown here is derived from an EMBL/GenBank/DDBJ whole genome shotgun (WGS) entry which is preliminary data.</text>
</comment>
<name>A0ACC2G6Q5_DALPE</name>
<evidence type="ECO:0000313" key="2">
    <source>
        <dbReference type="Proteomes" id="UP001157502"/>
    </source>
</evidence>
<dbReference type="Proteomes" id="UP001157502">
    <property type="component" value="Chromosome 17"/>
</dbReference>
<protein>
    <submittedName>
        <fullName evidence="1">Uncharacterized protein</fullName>
    </submittedName>
</protein>
<evidence type="ECO:0000313" key="1">
    <source>
        <dbReference type="EMBL" id="KAJ7999195.1"/>
    </source>
</evidence>
<organism evidence="1 2">
    <name type="scientific">Dallia pectoralis</name>
    <name type="common">Alaska blackfish</name>
    <dbReference type="NCBI Taxonomy" id="75939"/>
    <lineage>
        <taxon>Eukaryota</taxon>
        <taxon>Metazoa</taxon>
        <taxon>Chordata</taxon>
        <taxon>Craniata</taxon>
        <taxon>Vertebrata</taxon>
        <taxon>Euteleostomi</taxon>
        <taxon>Actinopterygii</taxon>
        <taxon>Neopterygii</taxon>
        <taxon>Teleostei</taxon>
        <taxon>Protacanthopterygii</taxon>
        <taxon>Esociformes</taxon>
        <taxon>Umbridae</taxon>
        <taxon>Dallia</taxon>
    </lineage>
</organism>
<dbReference type="EMBL" id="CM055744">
    <property type="protein sequence ID" value="KAJ7999195.1"/>
    <property type="molecule type" value="Genomic_DNA"/>
</dbReference>
<gene>
    <name evidence="1" type="ORF">DPEC_G00212910</name>
</gene>